<dbReference type="AlphaFoldDB" id="A0A3P3XPA8"/>
<gene>
    <name evidence="1" type="ORF">SPIRO4BDMA_40682</name>
</gene>
<dbReference type="InterPro" id="IPR038493">
    <property type="entry name" value="MqsR_sf"/>
</dbReference>
<dbReference type="EMBL" id="FWDO01000004">
    <property type="protein sequence ID" value="SLM18110.1"/>
    <property type="molecule type" value="Genomic_DNA"/>
</dbReference>
<sequence length="119" mass="13838">MDRLLATPLFLRRLKPLLVAEKLEFKPRNWRKTMEFMLEEGLSEEDVYDIVAKLKPEHYHQGPEPDDNGSAGEVMVFFYPYRRQAPPKDTILLYIKLKIWTDIGGDAGVVMSFHDEGNI</sequence>
<proteinExistence type="predicted"/>
<reference evidence="1" key="1">
    <citation type="submission" date="2017-02" db="EMBL/GenBank/DDBJ databases">
        <authorList>
            <person name="Regsiter A."/>
            <person name="William W."/>
        </authorList>
    </citation>
    <scope>NUCLEOTIDE SEQUENCE</scope>
    <source>
        <strain evidence="1">BdmA 4</strain>
    </source>
</reference>
<dbReference type="Gene3D" id="3.30.2310.40">
    <property type="match status" value="1"/>
</dbReference>
<organism evidence="1">
    <name type="scientific">uncultured spirochete</name>
    <dbReference type="NCBI Taxonomy" id="156406"/>
    <lineage>
        <taxon>Bacteria</taxon>
        <taxon>Pseudomonadati</taxon>
        <taxon>Spirochaetota</taxon>
        <taxon>Spirochaetia</taxon>
        <taxon>Spirochaetales</taxon>
        <taxon>environmental samples</taxon>
    </lineage>
</organism>
<evidence type="ECO:0000313" key="1">
    <source>
        <dbReference type="EMBL" id="SLM18110.1"/>
    </source>
</evidence>
<name>A0A3P3XPA8_9SPIR</name>
<protein>
    <submittedName>
        <fullName evidence="1">Uncharacterized protein</fullName>
    </submittedName>
</protein>
<accession>A0A3P3XPA8</accession>